<comment type="function">
    <text evidence="5">Subunit of the V1 complex of vacuolar(H+)-ATPase (V-ATPase), a multisubunit enzyme composed of a peripheral complex (V1) that hydrolyzes ATP and a membrane integral complex (V0) that translocates protons. V-ATPase is responsible for acidifying and maintaining the pH of intracellular compartments and in some cell types, is targeted to the plasma membrane, where it is responsible for acidifying the extracellular environment. Subunit C is necessary for the assembly of the catalytic sector of the enzyme and is likely to have a specific function in its catalytic activity.</text>
</comment>
<gene>
    <name evidence="6" type="ORF">ECRASSUSDP1_LOCUS13154</name>
</gene>
<accession>A0AAD1XD40</accession>
<keyword evidence="3 5" id="KW-0375">Hydrogen ion transport</keyword>
<keyword evidence="4 5" id="KW-0406">Ion transport</keyword>
<dbReference type="InterPro" id="IPR036132">
    <property type="entry name" value="Vac_ATP_synth_c_sf"/>
</dbReference>
<sequence length="388" mass="44511">MSWFLLATPLGKGSSQTDKAAFTKLQTEAIGSGAKQLGELSYIALDRSKFKIGTLDQLVKLNDALVKVDHHLETVVKKIQRQSEEVSESVKLKIETSDATVELEEYVQGFQWDDQKYPRSRALFDIATIISEKMTTIDTDMKKHIEEYSIMKNQLFQLRKKDEGNFNNRDPGDIIYGKVGPEHFIHDSKFLRNVLVIVPKNKIEYFETNYESVKEGVVPRSARHLKGLEDKDGSQVYRIVVMENSVDSFVLKCKQTIGCVAKVFIYDEEGYLRDIEEAKEIEAKLNKMTGKLEKRCYYTFSELFMASMHLKVMRAYIDGVLRFGIPPKFITTVVHTKSGNTKKLLSSLTDLFAEAKMREMYGTKDEIGDTEDFFPFVYIPITIMNFDK</sequence>
<evidence type="ECO:0000256" key="1">
    <source>
        <dbReference type="ARBA" id="ARBA00006138"/>
    </source>
</evidence>
<comment type="similarity">
    <text evidence="1 5">Belongs to the V-ATPase C subunit family.</text>
</comment>
<dbReference type="Gene3D" id="3.30.70.100">
    <property type="match status" value="1"/>
</dbReference>
<dbReference type="PANTHER" id="PTHR10137">
    <property type="entry name" value="V-TYPE PROTON ATPASE SUBUNIT C"/>
    <property type="match status" value="1"/>
</dbReference>
<dbReference type="Gene3D" id="1.20.1460.10">
    <property type="entry name" value="subunit c (vma5p) of the yeast v-atpase, domain 2"/>
    <property type="match status" value="1"/>
</dbReference>
<dbReference type="Proteomes" id="UP001295684">
    <property type="component" value="Unassembled WGS sequence"/>
</dbReference>
<evidence type="ECO:0000256" key="2">
    <source>
        <dbReference type="ARBA" id="ARBA00022448"/>
    </source>
</evidence>
<dbReference type="Gene3D" id="3.30.70.1180">
    <property type="entry name" value="Vacuolar atp synthase subunit c, domain 1"/>
    <property type="match status" value="1"/>
</dbReference>
<proteinExistence type="inferred from homology"/>
<dbReference type="SUPFAM" id="SSF118203">
    <property type="entry name" value="Vacuolar ATP synthase subunit C"/>
    <property type="match status" value="1"/>
</dbReference>
<comment type="subunit">
    <text evidence="5">V-ATPase is a heteromultimeric enzyme composed of a peripheral catalytic V1 complex (components A to H) attached to an integral membrane V0 proton pore complex.</text>
</comment>
<reference evidence="6" key="1">
    <citation type="submission" date="2023-07" db="EMBL/GenBank/DDBJ databases">
        <authorList>
            <consortium name="AG Swart"/>
            <person name="Singh M."/>
            <person name="Singh A."/>
            <person name="Seah K."/>
            <person name="Emmerich C."/>
        </authorList>
    </citation>
    <scope>NUCLEOTIDE SEQUENCE</scope>
    <source>
        <strain evidence="6">DP1</strain>
    </source>
</reference>
<protein>
    <recommendedName>
        <fullName evidence="5">V-type proton ATPase subunit C</fullName>
    </recommendedName>
</protein>
<evidence type="ECO:0000256" key="4">
    <source>
        <dbReference type="ARBA" id="ARBA00023065"/>
    </source>
</evidence>
<keyword evidence="7" id="KW-1185">Reference proteome</keyword>
<dbReference type="Pfam" id="PF03223">
    <property type="entry name" value="V-ATPase_C"/>
    <property type="match status" value="1"/>
</dbReference>
<keyword evidence="2 5" id="KW-0813">Transport</keyword>
<dbReference type="GO" id="GO:0000221">
    <property type="term" value="C:vacuolar proton-transporting V-type ATPase, V1 domain"/>
    <property type="evidence" value="ECO:0007669"/>
    <property type="project" value="TreeGrafter"/>
</dbReference>
<dbReference type="InterPro" id="IPR004907">
    <property type="entry name" value="ATPase_V1-cplx_csu"/>
</dbReference>
<organism evidence="6 7">
    <name type="scientific">Euplotes crassus</name>
    <dbReference type="NCBI Taxonomy" id="5936"/>
    <lineage>
        <taxon>Eukaryota</taxon>
        <taxon>Sar</taxon>
        <taxon>Alveolata</taxon>
        <taxon>Ciliophora</taxon>
        <taxon>Intramacronucleata</taxon>
        <taxon>Spirotrichea</taxon>
        <taxon>Hypotrichia</taxon>
        <taxon>Euplotida</taxon>
        <taxon>Euplotidae</taxon>
        <taxon>Moneuplotes</taxon>
    </lineage>
</organism>
<dbReference type="GO" id="GO:0046961">
    <property type="term" value="F:proton-transporting ATPase activity, rotational mechanism"/>
    <property type="evidence" value="ECO:0007669"/>
    <property type="project" value="InterPro"/>
</dbReference>
<evidence type="ECO:0000313" key="6">
    <source>
        <dbReference type="EMBL" id="CAI2371829.1"/>
    </source>
</evidence>
<evidence type="ECO:0000313" key="7">
    <source>
        <dbReference type="Proteomes" id="UP001295684"/>
    </source>
</evidence>
<dbReference type="PANTHER" id="PTHR10137:SF0">
    <property type="entry name" value="V-TYPE PROTON ATPASE SUBUNIT C"/>
    <property type="match status" value="1"/>
</dbReference>
<dbReference type="AlphaFoldDB" id="A0AAD1XD40"/>
<dbReference type="CDD" id="cd14785">
    <property type="entry name" value="V-ATPase_C"/>
    <property type="match status" value="1"/>
</dbReference>
<dbReference type="EMBL" id="CAMPGE010013086">
    <property type="protein sequence ID" value="CAI2371829.1"/>
    <property type="molecule type" value="Genomic_DNA"/>
</dbReference>
<evidence type="ECO:0000256" key="3">
    <source>
        <dbReference type="ARBA" id="ARBA00022781"/>
    </source>
</evidence>
<evidence type="ECO:0000256" key="5">
    <source>
        <dbReference type="RuleBase" id="RU364010"/>
    </source>
</evidence>
<comment type="caution">
    <text evidence="6">The sequence shown here is derived from an EMBL/GenBank/DDBJ whole genome shotgun (WGS) entry which is preliminary data.</text>
</comment>
<name>A0AAD1XD40_EUPCR</name>